<keyword evidence="3" id="KW-1185">Reference proteome</keyword>
<accession>A0A9P9CZV9</accession>
<dbReference type="Proteomes" id="UP000700596">
    <property type="component" value="Unassembled WGS sequence"/>
</dbReference>
<sequence>MKSTHIDSTVGLLSPHSALVKNHPPSGWESAKNIISSVVREVPEEKPLMSGNGISVSISLAEPVLFLHGFKHSDTSERSTAMLRGSLNLRVTKPVKIKAVTLKFQGKTMTKWPEGIPPKNVKFKETDTLMNHTWPFFNAQFPTAEAGTGASQINLFKTPTSKVPTQKGLSGSSNGPFTNLGFKDAKYLSSQVNQSWDFSKGDLLPNRVSVAQKGYLTFNPGDYMYHFELPLDSHLPETINLELGSVKYELEAIIERAGAFCLNLIGTKEVTLIRAPSEGSLAHVEPIAISRNWGDQLQYDIVMSGKSFPLGTQIPITFKLTPLAKVQCKSIRVFVTENVEYFCSNKRVHRMEPARKIQLFEKQAGSQPKSTFPGSSIQIVSGGGVPCDQRAAALRGELVEVSDPTNLLGDVESDAEIEPTEMEFNVQLPSCYNNKHARLHFNTTYQNIQVHHWIKILMRISKPDQDNPTRRRHFEISIDWPFHILSCQATQANTTLPAYSLLEPTDDTWAPECCCPGSPVRRAPLTISVPNLSNIGRSCENLDEDLATASLPPALTAHISGPQNSRLQRLIHLLRLPLFNPLSFEHKPPVYESIVPRANALSH</sequence>
<reference evidence="2" key="1">
    <citation type="journal article" date="2021" name="Nat. Commun.">
        <title>Genetic determinants of endophytism in the Arabidopsis root mycobiome.</title>
        <authorList>
            <person name="Mesny F."/>
            <person name="Miyauchi S."/>
            <person name="Thiergart T."/>
            <person name="Pickel B."/>
            <person name="Atanasova L."/>
            <person name="Karlsson M."/>
            <person name="Huettel B."/>
            <person name="Barry K.W."/>
            <person name="Haridas S."/>
            <person name="Chen C."/>
            <person name="Bauer D."/>
            <person name="Andreopoulos W."/>
            <person name="Pangilinan J."/>
            <person name="LaButti K."/>
            <person name="Riley R."/>
            <person name="Lipzen A."/>
            <person name="Clum A."/>
            <person name="Drula E."/>
            <person name="Henrissat B."/>
            <person name="Kohler A."/>
            <person name="Grigoriev I.V."/>
            <person name="Martin F.M."/>
            <person name="Hacquard S."/>
        </authorList>
    </citation>
    <scope>NUCLEOTIDE SEQUENCE</scope>
    <source>
        <strain evidence="2">MPI-CAGE-CH-0243</strain>
    </source>
</reference>
<dbReference type="Pfam" id="PF02752">
    <property type="entry name" value="Arrestin_C"/>
    <property type="match status" value="1"/>
</dbReference>
<dbReference type="AlphaFoldDB" id="A0A9P9CZV9"/>
<dbReference type="OrthoDB" id="2238745at2759"/>
<name>A0A9P9CZV9_9PLEO</name>
<protein>
    <recommendedName>
        <fullName evidence="1">Arrestin C-terminal-like domain-containing protein</fullName>
    </recommendedName>
</protein>
<organism evidence="2 3">
    <name type="scientific">Dendryphion nanum</name>
    <dbReference type="NCBI Taxonomy" id="256645"/>
    <lineage>
        <taxon>Eukaryota</taxon>
        <taxon>Fungi</taxon>
        <taxon>Dikarya</taxon>
        <taxon>Ascomycota</taxon>
        <taxon>Pezizomycotina</taxon>
        <taxon>Dothideomycetes</taxon>
        <taxon>Pleosporomycetidae</taxon>
        <taxon>Pleosporales</taxon>
        <taxon>Torulaceae</taxon>
        <taxon>Dendryphion</taxon>
    </lineage>
</organism>
<dbReference type="InterPro" id="IPR050357">
    <property type="entry name" value="Arrestin_domain-protein"/>
</dbReference>
<dbReference type="GO" id="GO:0005829">
    <property type="term" value="C:cytosol"/>
    <property type="evidence" value="ECO:0007669"/>
    <property type="project" value="TreeGrafter"/>
</dbReference>
<evidence type="ECO:0000313" key="2">
    <source>
        <dbReference type="EMBL" id="KAH7110128.1"/>
    </source>
</evidence>
<dbReference type="Gene3D" id="2.60.40.640">
    <property type="match status" value="1"/>
</dbReference>
<evidence type="ECO:0000313" key="3">
    <source>
        <dbReference type="Proteomes" id="UP000700596"/>
    </source>
</evidence>
<dbReference type="InterPro" id="IPR014756">
    <property type="entry name" value="Ig_E-set"/>
</dbReference>
<gene>
    <name evidence="2" type="ORF">B0J11DRAFT_499404</name>
</gene>
<dbReference type="EMBL" id="JAGMWT010000029">
    <property type="protein sequence ID" value="KAH7110128.1"/>
    <property type="molecule type" value="Genomic_DNA"/>
</dbReference>
<dbReference type="InterPro" id="IPR011022">
    <property type="entry name" value="Arrestin_C-like"/>
</dbReference>
<proteinExistence type="predicted"/>
<dbReference type="GO" id="GO:0031625">
    <property type="term" value="F:ubiquitin protein ligase binding"/>
    <property type="evidence" value="ECO:0007669"/>
    <property type="project" value="TreeGrafter"/>
</dbReference>
<feature type="domain" description="Arrestin C-terminal-like" evidence="1">
    <location>
        <begin position="293"/>
        <end position="489"/>
    </location>
</feature>
<comment type="caution">
    <text evidence="2">The sequence shown here is derived from an EMBL/GenBank/DDBJ whole genome shotgun (WGS) entry which is preliminary data.</text>
</comment>
<dbReference type="InterPro" id="IPR014752">
    <property type="entry name" value="Arrestin-like_C"/>
</dbReference>
<evidence type="ECO:0000259" key="1">
    <source>
        <dbReference type="SMART" id="SM01017"/>
    </source>
</evidence>
<dbReference type="PANTHER" id="PTHR11188">
    <property type="entry name" value="ARRESTIN DOMAIN CONTAINING PROTEIN"/>
    <property type="match status" value="1"/>
</dbReference>
<dbReference type="SUPFAM" id="SSF81296">
    <property type="entry name" value="E set domains"/>
    <property type="match status" value="1"/>
</dbReference>
<dbReference type="SMART" id="SM01017">
    <property type="entry name" value="Arrestin_C"/>
    <property type="match status" value="1"/>
</dbReference>
<dbReference type="GO" id="GO:0030674">
    <property type="term" value="F:protein-macromolecule adaptor activity"/>
    <property type="evidence" value="ECO:0007669"/>
    <property type="project" value="TreeGrafter"/>
</dbReference>
<dbReference type="PANTHER" id="PTHR11188:SF174">
    <property type="entry name" value="ARRESTIN-RELATED TRAFFICKING ADAPTER 10-RELATED"/>
    <property type="match status" value="1"/>
</dbReference>
<dbReference type="GO" id="GO:0070086">
    <property type="term" value="P:ubiquitin-dependent endocytosis"/>
    <property type="evidence" value="ECO:0007669"/>
    <property type="project" value="TreeGrafter"/>
</dbReference>